<comment type="similarity">
    <text evidence="2 7 8">In the C-terminal section; belongs to the purine/pyrimidine phosphoribosyltransferase family.</text>
</comment>
<keyword evidence="7" id="KW-0411">Iron-sulfur</keyword>
<dbReference type="NCBIfam" id="TIGR01134">
    <property type="entry name" value="purF"/>
    <property type="match status" value="1"/>
</dbReference>
<reference evidence="10 11" key="1">
    <citation type="submission" date="2022-11" db="EMBL/GenBank/DDBJ databases">
        <title>Minimal conservation of predation-associated metabolite biosynthetic gene clusters underscores biosynthetic potential of Myxococcota including descriptions for ten novel species: Archangium lansinium sp. nov., Myxococcus landrumus sp. nov., Nannocystis bai.</title>
        <authorList>
            <person name="Ahearne A."/>
            <person name="Stevens C."/>
            <person name="Phillips K."/>
        </authorList>
    </citation>
    <scope>NUCLEOTIDE SEQUENCE [LARGE SCALE GENOMIC DNA]</scope>
    <source>
        <strain evidence="10 11">MIWBW</strain>
    </source>
</reference>
<evidence type="ECO:0000256" key="5">
    <source>
        <dbReference type="ARBA" id="ARBA00022755"/>
    </source>
</evidence>
<feature type="binding site" evidence="7">
    <location>
        <position position="284"/>
    </location>
    <ligand>
        <name>Mg(2+)</name>
        <dbReference type="ChEBI" id="CHEBI:18420"/>
    </ligand>
</feature>
<dbReference type="Pfam" id="PF00156">
    <property type="entry name" value="Pribosyltran"/>
    <property type="match status" value="1"/>
</dbReference>
<sequence>MCGIFGIVGNPEASNLTYLGLHALQHRGQESAGIVASDSQTLRAHREMGLVADIFTAPTLEKLPGHSAIGHVRYSTAGVSQLKNAQPLTVEYVGGQLAVAHNGNLVNAQELRTQLEGDGAIFQSDSDTEVVIHLIARSKQPTFEQKVVEALSKVKGAYSILFLTDKKLVAVRDPNGFRPLVLGMLKNSWVLASETTALDLIEAEFLRELEAGEMVVIDETGLHASQPFQPTRLGRCIFEHVYFAKPDSVLFGTSVYETRKEMGRQLAKEQPTPGADLVIAVPDSGVPAAIGYAQESGIPYDVGLIRSHYVGRTFIEPQQSIRHFGVKLKLSAVRQVLKGKRVVVVDDSIVRGTTSRKIVKMLKAAGAAEVHLRISSPPTQWPCYYGIDTPSRQELIASSHSVEEIARYVTADSLGYISLEGLGTSVGDRERTTFCTACFSGKYLTGNLNPGATSTSESAPKLASA</sequence>
<dbReference type="EMBL" id="JAPNKA010000001">
    <property type="protein sequence ID" value="MCY1074664.1"/>
    <property type="molecule type" value="Genomic_DNA"/>
</dbReference>
<keyword evidence="7" id="KW-0408">Iron</keyword>
<dbReference type="CDD" id="cd00715">
    <property type="entry name" value="GPATase_N"/>
    <property type="match status" value="1"/>
</dbReference>
<evidence type="ECO:0000256" key="8">
    <source>
        <dbReference type="PIRNR" id="PIRNR000485"/>
    </source>
</evidence>
<dbReference type="SUPFAM" id="SSF56235">
    <property type="entry name" value="N-terminal nucleophile aminohydrolases (Ntn hydrolases)"/>
    <property type="match status" value="1"/>
</dbReference>
<feature type="binding site" evidence="7">
    <location>
        <position position="236"/>
    </location>
    <ligand>
        <name>[4Fe-4S] cluster</name>
        <dbReference type="ChEBI" id="CHEBI:49883"/>
    </ligand>
</feature>
<dbReference type="Gene3D" id="3.60.20.10">
    <property type="entry name" value="Glutamine Phosphoribosylpyrophosphate, subunit 1, domain 1"/>
    <property type="match status" value="1"/>
</dbReference>
<feature type="active site" description="Nucleophile" evidence="7">
    <location>
        <position position="2"/>
    </location>
</feature>
<organism evidence="10 11">
    <name type="scientific">Archangium lansingense</name>
    <dbReference type="NCBI Taxonomy" id="2995310"/>
    <lineage>
        <taxon>Bacteria</taxon>
        <taxon>Pseudomonadati</taxon>
        <taxon>Myxococcota</taxon>
        <taxon>Myxococcia</taxon>
        <taxon>Myxococcales</taxon>
        <taxon>Cystobacterineae</taxon>
        <taxon>Archangiaceae</taxon>
        <taxon>Archangium</taxon>
    </lineage>
</organism>
<evidence type="ECO:0000256" key="6">
    <source>
        <dbReference type="ARBA" id="ARBA00022962"/>
    </source>
</evidence>
<dbReference type="Proteomes" id="UP001207654">
    <property type="component" value="Unassembled WGS sequence"/>
</dbReference>
<keyword evidence="7" id="KW-0004">4Fe-4S</keyword>
<gene>
    <name evidence="7 10" type="primary">purF</name>
    <name evidence="10" type="ORF">OV287_09200</name>
</gene>
<dbReference type="RefSeq" id="WP_267533623.1">
    <property type="nucleotide sequence ID" value="NZ_JAPNKA010000001.1"/>
</dbReference>
<feature type="binding site" evidence="7">
    <location>
        <position position="435"/>
    </location>
    <ligand>
        <name>[4Fe-4S] cluster</name>
        <dbReference type="ChEBI" id="CHEBI:49883"/>
    </ligand>
</feature>
<comment type="caution">
    <text evidence="10">The sequence shown here is derived from an EMBL/GenBank/DDBJ whole genome shotgun (WGS) entry which is preliminary data.</text>
</comment>
<evidence type="ECO:0000259" key="9">
    <source>
        <dbReference type="PROSITE" id="PS51278"/>
    </source>
</evidence>
<evidence type="ECO:0000256" key="7">
    <source>
        <dbReference type="HAMAP-Rule" id="MF_01931"/>
    </source>
</evidence>
<dbReference type="InterPro" id="IPR029057">
    <property type="entry name" value="PRTase-like"/>
</dbReference>
<keyword evidence="7" id="KW-0460">Magnesium</keyword>
<evidence type="ECO:0000313" key="10">
    <source>
        <dbReference type="EMBL" id="MCY1074664.1"/>
    </source>
</evidence>
<evidence type="ECO:0000256" key="4">
    <source>
        <dbReference type="ARBA" id="ARBA00022679"/>
    </source>
</evidence>
<dbReference type="PIRSF" id="PIRSF000485">
    <property type="entry name" value="Amd_phspho_trans"/>
    <property type="match status" value="1"/>
</dbReference>
<comment type="catalytic activity">
    <reaction evidence="7 8">
        <text>5-phospho-beta-D-ribosylamine + L-glutamate + diphosphate = 5-phospho-alpha-D-ribose 1-diphosphate + L-glutamine + H2O</text>
        <dbReference type="Rhea" id="RHEA:14905"/>
        <dbReference type="ChEBI" id="CHEBI:15377"/>
        <dbReference type="ChEBI" id="CHEBI:29985"/>
        <dbReference type="ChEBI" id="CHEBI:33019"/>
        <dbReference type="ChEBI" id="CHEBI:58017"/>
        <dbReference type="ChEBI" id="CHEBI:58359"/>
        <dbReference type="ChEBI" id="CHEBI:58681"/>
        <dbReference type="EC" id="2.4.2.14"/>
    </reaction>
</comment>
<feature type="binding site" evidence="7">
    <location>
        <position position="438"/>
    </location>
    <ligand>
        <name>[4Fe-4S] cluster</name>
        <dbReference type="ChEBI" id="CHEBI:49883"/>
    </ligand>
</feature>
<evidence type="ECO:0000256" key="2">
    <source>
        <dbReference type="ARBA" id="ARBA00010138"/>
    </source>
</evidence>
<comment type="pathway">
    <text evidence="1 7 8">Purine metabolism; IMP biosynthesis via de novo pathway; N(1)-(5-phospho-D-ribosyl)glycinamide from 5-phospho-alpha-D-ribose 1-diphosphate: step 1/2.</text>
</comment>
<keyword evidence="5 7" id="KW-0658">Purine biosynthesis</keyword>
<feature type="domain" description="Glutamine amidotransferase type-2" evidence="9">
    <location>
        <begin position="2"/>
        <end position="220"/>
    </location>
</feature>
<dbReference type="InterPro" id="IPR035584">
    <property type="entry name" value="PurF_N"/>
</dbReference>
<dbReference type="InterPro" id="IPR000836">
    <property type="entry name" value="PRTase_dom"/>
</dbReference>
<keyword evidence="6 7" id="KW-0315">Glutamine amidotransferase</keyword>
<dbReference type="CDD" id="cd06223">
    <property type="entry name" value="PRTases_typeI"/>
    <property type="match status" value="1"/>
</dbReference>
<dbReference type="EC" id="2.4.2.14" evidence="7"/>
<comment type="function">
    <text evidence="7">Catalyzes the formation of phosphoribosylamine from phosphoribosylpyrophosphate (PRPP) and glutamine.</text>
</comment>
<comment type="cofactor">
    <cofactor evidence="7">
        <name>Mg(2+)</name>
        <dbReference type="ChEBI" id="CHEBI:18420"/>
    </cofactor>
    <text evidence="7">Binds 1 Mg(2+) ion per subunit.</text>
</comment>
<evidence type="ECO:0000256" key="3">
    <source>
        <dbReference type="ARBA" id="ARBA00022676"/>
    </source>
</evidence>
<evidence type="ECO:0000256" key="1">
    <source>
        <dbReference type="ARBA" id="ARBA00005209"/>
    </source>
</evidence>
<accession>A0ABT4A0Z1</accession>
<keyword evidence="3 7" id="KW-0328">Glycosyltransferase</keyword>
<dbReference type="Gene3D" id="3.40.50.2020">
    <property type="match status" value="1"/>
</dbReference>
<proteinExistence type="inferred from homology"/>
<dbReference type="Pfam" id="PF13537">
    <property type="entry name" value="GATase_7"/>
    <property type="match status" value="1"/>
</dbReference>
<feature type="binding site" evidence="7">
    <location>
        <position position="346"/>
    </location>
    <ligand>
        <name>Mg(2+)</name>
        <dbReference type="ChEBI" id="CHEBI:18420"/>
    </ligand>
</feature>
<evidence type="ECO:0000313" key="11">
    <source>
        <dbReference type="Proteomes" id="UP001207654"/>
    </source>
</evidence>
<dbReference type="InterPro" id="IPR005854">
    <property type="entry name" value="PurF"/>
</dbReference>
<dbReference type="HAMAP" id="MF_01931">
    <property type="entry name" value="PurF"/>
    <property type="match status" value="1"/>
</dbReference>
<protein>
    <recommendedName>
        <fullName evidence="7">Amidophosphoribosyltransferase</fullName>
        <shortName evidence="7">ATase</shortName>
        <ecNumber evidence="7">2.4.2.14</ecNumber>
    </recommendedName>
    <alternativeName>
        <fullName evidence="7">Glutamine phosphoribosylpyrophosphate amidotransferase</fullName>
        <shortName evidence="7">GPATase</shortName>
    </alternativeName>
</protein>
<dbReference type="GO" id="GO:0004044">
    <property type="term" value="F:amidophosphoribosyltransferase activity"/>
    <property type="evidence" value="ECO:0007669"/>
    <property type="project" value="UniProtKB-EC"/>
</dbReference>
<keyword evidence="11" id="KW-1185">Reference proteome</keyword>
<keyword evidence="4 7" id="KW-0808">Transferase</keyword>
<name>A0ABT4A0Z1_9BACT</name>
<dbReference type="InterPro" id="IPR017932">
    <property type="entry name" value="GATase_2_dom"/>
</dbReference>
<keyword evidence="7" id="KW-0479">Metal-binding</keyword>
<comment type="cofactor">
    <cofactor evidence="7">
        <name>[4Fe-4S] cluster</name>
        <dbReference type="ChEBI" id="CHEBI:49883"/>
    </cofactor>
    <text evidence="7">Binds 1 [4Fe-4S] cluster per subunit.</text>
</comment>
<dbReference type="InterPro" id="IPR029055">
    <property type="entry name" value="Ntn_hydrolases_N"/>
</dbReference>
<feature type="binding site" evidence="7">
    <location>
        <position position="347"/>
    </location>
    <ligand>
        <name>Mg(2+)</name>
        <dbReference type="ChEBI" id="CHEBI:18420"/>
    </ligand>
</feature>
<dbReference type="PROSITE" id="PS51278">
    <property type="entry name" value="GATASE_TYPE_2"/>
    <property type="match status" value="1"/>
</dbReference>
<dbReference type="SUPFAM" id="SSF53271">
    <property type="entry name" value="PRTase-like"/>
    <property type="match status" value="1"/>
</dbReference>
<feature type="binding site" evidence="7">
    <location>
        <position position="383"/>
    </location>
    <ligand>
        <name>[4Fe-4S] cluster</name>
        <dbReference type="ChEBI" id="CHEBI:49883"/>
    </ligand>
</feature>
<dbReference type="PANTHER" id="PTHR11907">
    <property type="entry name" value="AMIDOPHOSPHORIBOSYLTRANSFERASE"/>
    <property type="match status" value="1"/>
</dbReference>